<comment type="caution">
    <text evidence="2">The sequence shown here is derived from an EMBL/GenBank/DDBJ whole genome shotgun (WGS) entry which is preliminary data.</text>
</comment>
<dbReference type="RefSeq" id="WP_213653471.1">
    <property type="nucleotide sequence ID" value="NZ_BOSL01000001.1"/>
</dbReference>
<gene>
    <name evidence="2" type="ORF">J42TS3_02690</name>
</gene>
<protein>
    <recommendedName>
        <fullName evidence="1">Knr4/Smi1-like domain-containing protein</fullName>
    </recommendedName>
</protein>
<reference evidence="2 3" key="1">
    <citation type="submission" date="2021-03" db="EMBL/GenBank/DDBJ databases">
        <title>Antimicrobial resistance genes in bacteria isolated from Japanese honey, and their potential for conferring macrolide and lincosamide resistance in the American foulbrood pathogen Paenibacillus larvae.</title>
        <authorList>
            <person name="Okamoto M."/>
            <person name="Kumagai M."/>
            <person name="Kanamori H."/>
            <person name="Takamatsu D."/>
        </authorList>
    </citation>
    <scope>NUCLEOTIDE SEQUENCE [LARGE SCALE GENOMIC DNA]</scope>
    <source>
        <strain evidence="2 3">J42TS3</strain>
    </source>
</reference>
<evidence type="ECO:0000313" key="2">
    <source>
        <dbReference type="EMBL" id="GIP51234.1"/>
    </source>
</evidence>
<proteinExistence type="predicted"/>
<sequence>MEKKYQEIDDVIEKMRTTLEAMRKQDPEFYAKYPMQLGTEAEAEDLRTVFDTWRLPEEYAYFLRNYIPESVGWSTDEYINLDIYGAKELPGGQWGYNYNPVTKEPISDWPEHYLVIASDEGDPYCLDLSRGDTVVYTAMHGTGRWDFEIAYDSLAEFLRSTLLPRGFDGDLDEEVSYNYCKVFITGEGKDKLKTLLFIKKAFSCDIPQARSYLSDVPLLVYKGIEQGAANVEAQLKNIGAEYEKREIDLAEFLA</sequence>
<dbReference type="Pfam" id="PF09346">
    <property type="entry name" value="SMI1_KNR4"/>
    <property type="match status" value="1"/>
</dbReference>
<dbReference type="SUPFAM" id="SSF160631">
    <property type="entry name" value="SMI1/KNR4-like"/>
    <property type="match status" value="1"/>
</dbReference>
<dbReference type="InterPro" id="IPR018958">
    <property type="entry name" value="Knr4/Smi1-like_dom"/>
</dbReference>
<evidence type="ECO:0000259" key="1">
    <source>
        <dbReference type="Pfam" id="PF09346"/>
    </source>
</evidence>
<dbReference type="Proteomes" id="UP000679992">
    <property type="component" value="Unassembled WGS sequence"/>
</dbReference>
<dbReference type="InterPro" id="IPR014719">
    <property type="entry name" value="Ribosomal_bL12_C/ClpS-like"/>
</dbReference>
<accession>A0ABQ4M5F4</accession>
<keyword evidence="3" id="KW-1185">Reference proteome</keyword>
<dbReference type="InterPro" id="IPR037883">
    <property type="entry name" value="Knr4/Smi1-like_sf"/>
</dbReference>
<feature type="domain" description="Knr4/Smi1-like" evidence="1">
    <location>
        <begin position="53"/>
        <end position="159"/>
    </location>
</feature>
<dbReference type="SUPFAM" id="SSF54736">
    <property type="entry name" value="ClpS-like"/>
    <property type="match status" value="1"/>
</dbReference>
<dbReference type="Gene3D" id="3.40.1580.10">
    <property type="entry name" value="SMI1/KNR4-like"/>
    <property type="match status" value="1"/>
</dbReference>
<name>A0ABQ4M5F4_9BACL</name>
<organism evidence="2 3">
    <name type="scientific">Paenibacillus vini</name>
    <dbReference type="NCBI Taxonomy" id="1476024"/>
    <lineage>
        <taxon>Bacteria</taxon>
        <taxon>Bacillati</taxon>
        <taxon>Bacillota</taxon>
        <taxon>Bacilli</taxon>
        <taxon>Bacillales</taxon>
        <taxon>Paenibacillaceae</taxon>
        <taxon>Paenibacillus</taxon>
    </lineage>
</organism>
<evidence type="ECO:0000313" key="3">
    <source>
        <dbReference type="Proteomes" id="UP000679992"/>
    </source>
</evidence>
<dbReference type="EMBL" id="BOSL01000001">
    <property type="protein sequence ID" value="GIP51234.1"/>
    <property type="molecule type" value="Genomic_DNA"/>
</dbReference>